<evidence type="ECO:0000313" key="8">
    <source>
        <dbReference type="EMBL" id="KAI5438906.1"/>
    </source>
</evidence>
<evidence type="ECO:0000256" key="5">
    <source>
        <dbReference type="ARBA" id="ARBA00024045"/>
    </source>
</evidence>
<evidence type="ECO:0000313" key="9">
    <source>
        <dbReference type="Proteomes" id="UP001058974"/>
    </source>
</evidence>
<dbReference type="PROSITE" id="PS50846">
    <property type="entry name" value="HMA_2"/>
    <property type="match status" value="1"/>
</dbReference>
<evidence type="ECO:0000256" key="6">
    <source>
        <dbReference type="SAM" id="MobiDB-lite"/>
    </source>
</evidence>
<organism evidence="8 9">
    <name type="scientific">Pisum sativum</name>
    <name type="common">Garden pea</name>
    <name type="synonym">Lathyrus oleraceus</name>
    <dbReference type="NCBI Taxonomy" id="3888"/>
    <lineage>
        <taxon>Eukaryota</taxon>
        <taxon>Viridiplantae</taxon>
        <taxon>Streptophyta</taxon>
        <taxon>Embryophyta</taxon>
        <taxon>Tracheophyta</taxon>
        <taxon>Spermatophyta</taxon>
        <taxon>Magnoliopsida</taxon>
        <taxon>eudicotyledons</taxon>
        <taxon>Gunneridae</taxon>
        <taxon>Pentapetalae</taxon>
        <taxon>rosids</taxon>
        <taxon>fabids</taxon>
        <taxon>Fabales</taxon>
        <taxon>Fabaceae</taxon>
        <taxon>Papilionoideae</taxon>
        <taxon>50 kb inversion clade</taxon>
        <taxon>NPAAA clade</taxon>
        <taxon>Hologalegina</taxon>
        <taxon>IRL clade</taxon>
        <taxon>Fabeae</taxon>
        <taxon>Lathyrus</taxon>
    </lineage>
</organism>
<proteinExistence type="inferred from homology"/>
<dbReference type="Gene3D" id="3.30.70.100">
    <property type="match status" value="1"/>
</dbReference>
<dbReference type="Gramene" id="Psat02G0457700-T1">
    <property type="protein sequence ID" value="KAI5438906.1"/>
    <property type="gene ID" value="KIW84_024577"/>
</dbReference>
<protein>
    <recommendedName>
        <fullName evidence="7">HMA domain-containing protein</fullName>
    </recommendedName>
</protein>
<reference evidence="8 9" key="1">
    <citation type="journal article" date="2022" name="Nat. Genet.">
        <title>Improved pea reference genome and pan-genome highlight genomic features and evolutionary characteristics.</title>
        <authorList>
            <person name="Yang T."/>
            <person name="Liu R."/>
            <person name="Luo Y."/>
            <person name="Hu S."/>
            <person name="Wang D."/>
            <person name="Wang C."/>
            <person name="Pandey M.K."/>
            <person name="Ge S."/>
            <person name="Xu Q."/>
            <person name="Li N."/>
            <person name="Li G."/>
            <person name="Huang Y."/>
            <person name="Saxena R.K."/>
            <person name="Ji Y."/>
            <person name="Li M."/>
            <person name="Yan X."/>
            <person name="He Y."/>
            <person name="Liu Y."/>
            <person name="Wang X."/>
            <person name="Xiang C."/>
            <person name="Varshney R.K."/>
            <person name="Ding H."/>
            <person name="Gao S."/>
            <person name="Zong X."/>
        </authorList>
    </citation>
    <scope>NUCLEOTIDE SEQUENCE [LARGE SCALE GENOMIC DNA]</scope>
    <source>
        <strain evidence="8 9">cv. Zhongwan 6</strain>
    </source>
</reference>
<dbReference type="CDD" id="cd00371">
    <property type="entry name" value="HMA"/>
    <property type="match status" value="1"/>
</dbReference>
<feature type="region of interest" description="Disordered" evidence="6">
    <location>
        <begin position="158"/>
        <end position="199"/>
    </location>
</feature>
<evidence type="ECO:0000259" key="7">
    <source>
        <dbReference type="PROSITE" id="PS50846"/>
    </source>
</evidence>
<accession>A0A9D5BCX5</accession>
<dbReference type="GO" id="GO:0046872">
    <property type="term" value="F:metal ion binding"/>
    <property type="evidence" value="ECO:0007669"/>
    <property type="project" value="UniProtKB-KW"/>
</dbReference>
<keyword evidence="4" id="KW-0636">Prenylation</keyword>
<dbReference type="InterPro" id="IPR051863">
    <property type="entry name" value="HIPP"/>
</dbReference>
<keyword evidence="1" id="KW-0488">Methylation</keyword>
<sequence length="235" mass="26477">MSKEKAAEVEEEIVNDNAKELFVEALKYNEFIGLHIDAQLLKTMRNVGDCYPRLMKDIEVNNDSISYGLLSFSYKLFVGKDISDIMSSICVPVDESDLVDIDSLKCKKKLVKAVSSLEGIDKIEVDEGKGTMTITGNADPYEIIVRIKKIRKNAHVLSVGPPLIPPPPKQDSPKKPKENKKPKEKPKEKVEEKTKPEAAVSQYMVMPPQYYNHAQPIALLHMTRWDEPDTSCTVM</sequence>
<dbReference type="SUPFAM" id="SSF55008">
    <property type="entry name" value="HMA, heavy metal-associated domain"/>
    <property type="match status" value="1"/>
</dbReference>
<name>A0A9D5BCX5_PEA</name>
<gene>
    <name evidence="8" type="ORF">KIW84_024577</name>
</gene>
<evidence type="ECO:0000256" key="1">
    <source>
        <dbReference type="ARBA" id="ARBA00022481"/>
    </source>
</evidence>
<dbReference type="AlphaFoldDB" id="A0A9D5BCX5"/>
<keyword evidence="3" id="KW-0449">Lipoprotein</keyword>
<dbReference type="InterPro" id="IPR036163">
    <property type="entry name" value="HMA_dom_sf"/>
</dbReference>
<feature type="compositionally biased region" description="Basic and acidic residues" evidence="6">
    <location>
        <begin position="171"/>
        <end position="196"/>
    </location>
</feature>
<dbReference type="EMBL" id="JAMSHJ010000002">
    <property type="protein sequence ID" value="KAI5438906.1"/>
    <property type="molecule type" value="Genomic_DNA"/>
</dbReference>
<comment type="similarity">
    <text evidence="5">Belongs to the HIPP family.</text>
</comment>
<dbReference type="InterPro" id="IPR006121">
    <property type="entry name" value="HMA_dom"/>
</dbReference>
<comment type="caution">
    <text evidence="8">The sequence shown here is derived from an EMBL/GenBank/DDBJ whole genome shotgun (WGS) entry which is preliminary data.</text>
</comment>
<dbReference type="Pfam" id="PF00403">
    <property type="entry name" value="HMA"/>
    <property type="match status" value="1"/>
</dbReference>
<keyword evidence="2" id="KW-0479">Metal-binding</keyword>
<dbReference type="PANTHER" id="PTHR45811">
    <property type="entry name" value="COPPER TRANSPORT PROTEIN FAMILY-RELATED"/>
    <property type="match status" value="1"/>
</dbReference>
<keyword evidence="9" id="KW-1185">Reference proteome</keyword>
<dbReference type="PANTHER" id="PTHR45811:SF13">
    <property type="entry name" value="OS04G0661100 PROTEIN"/>
    <property type="match status" value="1"/>
</dbReference>
<evidence type="ECO:0000256" key="3">
    <source>
        <dbReference type="ARBA" id="ARBA00023288"/>
    </source>
</evidence>
<dbReference type="Proteomes" id="UP001058974">
    <property type="component" value="Chromosome 2"/>
</dbReference>
<evidence type="ECO:0000256" key="2">
    <source>
        <dbReference type="ARBA" id="ARBA00022723"/>
    </source>
</evidence>
<evidence type="ECO:0000256" key="4">
    <source>
        <dbReference type="ARBA" id="ARBA00023289"/>
    </source>
</evidence>
<feature type="domain" description="HMA" evidence="7">
    <location>
        <begin position="92"/>
        <end position="158"/>
    </location>
</feature>